<comment type="caution">
    <text evidence="1">The sequence shown here is derived from an EMBL/GenBank/DDBJ whole genome shotgun (WGS) entry which is preliminary data.</text>
</comment>
<dbReference type="EMBL" id="BKCP01004439">
    <property type="protein sequence ID" value="GER31246.1"/>
    <property type="molecule type" value="Genomic_DNA"/>
</dbReference>
<sequence>MPTFQPSMKSSLPNRKYRASLPTFESKTCPVAFTMAVLSTPHTPSSSASSPISTVSIDKLWETLSSLSCGSASSSDTIARYFFLPCPLCPSSLSSNSSFSGVASSFTPSMITISSLV</sequence>
<name>A0A5A7PFB5_STRAF</name>
<dbReference type="AlphaFoldDB" id="A0A5A7PFB5"/>
<organism evidence="1 2">
    <name type="scientific">Striga asiatica</name>
    <name type="common">Asiatic witchweed</name>
    <name type="synonym">Buchnera asiatica</name>
    <dbReference type="NCBI Taxonomy" id="4170"/>
    <lineage>
        <taxon>Eukaryota</taxon>
        <taxon>Viridiplantae</taxon>
        <taxon>Streptophyta</taxon>
        <taxon>Embryophyta</taxon>
        <taxon>Tracheophyta</taxon>
        <taxon>Spermatophyta</taxon>
        <taxon>Magnoliopsida</taxon>
        <taxon>eudicotyledons</taxon>
        <taxon>Gunneridae</taxon>
        <taxon>Pentapetalae</taxon>
        <taxon>asterids</taxon>
        <taxon>lamiids</taxon>
        <taxon>Lamiales</taxon>
        <taxon>Orobanchaceae</taxon>
        <taxon>Buchnereae</taxon>
        <taxon>Striga</taxon>
    </lineage>
</organism>
<evidence type="ECO:0000313" key="2">
    <source>
        <dbReference type="Proteomes" id="UP000325081"/>
    </source>
</evidence>
<evidence type="ECO:0000313" key="1">
    <source>
        <dbReference type="EMBL" id="GER31246.1"/>
    </source>
</evidence>
<proteinExistence type="predicted"/>
<reference evidence="2" key="1">
    <citation type="journal article" date="2019" name="Curr. Biol.">
        <title>Genome Sequence of Striga asiatica Provides Insight into the Evolution of Plant Parasitism.</title>
        <authorList>
            <person name="Yoshida S."/>
            <person name="Kim S."/>
            <person name="Wafula E.K."/>
            <person name="Tanskanen J."/>
            <person name="Kim Y.M."/>
            <person name="Honaas L."/>
            <person name="Yang Z."/>
            <person name="Spallek T."/>
            <person name="Conn C.E."/>
            <person name="Ichihashi Y."/>
            <person name="Cheong K."/>
            <person name="Cui S."/>
            <person name="Der J.P."/>
            <person name="Gundlach H."/>
            <person name="Jiao Y."/>
            <person name="Hori C."/>
            <person name="Ishida J.K."/>
            <person name="Kasahara H."/>
            <person name="Kiba T."/>
            <person name="Kim M.S."/>
            <person name="Koo N."/>
            <person name="Laohavisit A."/>
            <person name="Lee Y.H."/>
            <person name="Lumba S."/>
            <person name="McCourt P."/>
            <person name="Mortimer J.C."/>
            <person name="Mutuku J.M."/>
            <person name="Nomura T."/>
            <person name="Sasaki-Sekimoto Y."/>
            <person name="Seto Y."/>
            <person name="Wang Y."/>
            <person name="Wakatake T."/>
            <person name="Sakakibara H."/>
            <person name="Demura T."/>
            <person name="Yamaguchi S."/>
            <person name="Yoneyama K."/>
            <person name="Manabe R.I."/>
            <person name="Nelson D.C."/>
            <person name="Schulman A.H."/>
            <person name="Timko M.P."/>
            <person name="dePamphilis C.W."/>
            <person name="Choi D."/>
            <person name="Shirasu K."/>
        </authorList>
    </citation>
    <scope>NUCLEOTIDE SEQUENCE [LARGE SCALE GENOMIC DNA]</scope>
    <source>
        <strain evidence="2">cv. UVA1</strain>
    </source>
</reference>
<protein>
    <submittedName>
        <fullName evidence="1">Disease resistance protein</fullName>
    </submittedName>
</protein>
<accession>A0A5A7PFB5</accession>
<dbReference type="Proteomes" id="UP000325081">
    <property type="component" value="Unassembled WGS sequence"/>
</dbReference>
<gene>
    <name evidence="1" type="ORF">STAS_07232</name>
</gene>
<keyword evidence="2" id="KW-1185">Reference proteome</keyword>